<reference evidence="2 3" key="1">
    <citation type="submission" date="2020-08" db="EMBL/GenBank/DDBJ databases">
        <title>Winogradskyella ouciana sp. nov., isolated from the hadal seawater of the Mariana Trench.</title>
        <authorList>
            <person name="He X."/>
        </authorList>
    </citation>
    <scope>NUCLEOTIDE SEQUENCE [LARGE SCALE GENOMIC DNA]</scope>
    <source>
        <strain evidence="2 3">KCTC 22026</strain>
    </source>
</reference>
<protein>
    <recommendedName>
        <fullName evidence="4">Lipoprotein</fullName>
    </recommendedName>
</protein>
<feature type="signal peptide" evidence="1">
    <location>
        <begin position="1"/>
        <end position="20"/>
    </location>
</feature>
<accession>A0ABR6Y1Y0</accession>
<dbReference type="Proteomes" id="UP000607435">
    <property type="component" value="Unassembled WGS sequence"/>
</dbReference>
<sequence>MKKITSIALICIMVSLTSCLEMIDQAAKKASEQSSESLSKEDYKTISVENLYSLDVPNYMKEMKSLHDEASLEYANIFKDAYSVVIHENKQEFIDIFKEIDEYDSELSPVENYVMVQKQMFQESIDDFKFQDYGLKKINDYPARQIKVSGIIDGIDIKYVVAFIEGEDYIYMIMNWTSGERFSKMENTFEYITGTFKLL</sequence>
<evidence type="ECO:0008006" key="4">
    <source>
        <dbReference type="Google" id="ProtNLM"/>
    </source>
</evidence>
<evidence type="ECO:0000256" key="1">
    <source>
        <dbReference type="SAM" id="SignalP"/>
    </source>
</evidence>
<dbReference type="EMBL" id="JACOME010000002">
    <property type="protein sequence ID" value="MBC3846243.1"/>
    <property type="molecule type" value="Genomic_DNA"/>
</dbReference>
<organism evidence="2 3">
    <name type="scientific">Winogradskyella echinorum</name>
    <dbReference type="NCBI Taxonomy" id="538189"/>
    <lineage>
        <taxon>Bacteria</taxon>
        <taxon>Pseudomonadati</taxon>
        <taxon>Bacteroidota</taxon>
        <taxon>Flavobacteriia</taxon>
        <taxon>Flavobacteriales</taxon>
        <taxon>Flavobacteriaceae</taxon>
        <taxon>Winogradskyella</taxon>
    </lineage>
</organism>
<keyword evidence="3" id="KW-1185">Reference proteome</keyword>
<evidence type="ECO:0000313" key="3">
    <source>
        <dbReference type="Proteomes" id="UP000607435"/>
    </source>
</evidence>
<dbReference type="PROSITE" id="PS51257">
    <property type="entry name" value="PROKAR_LIPOPROTEIN"/>
    <property type="match status" value="1"/>
</dbReference>
<dbReference type="Gene3D" id="3.40.1000.10">
    <property type="entry name" value="Mog1/PsbP, alpha/beta/alpha sandwich"/>
    <property type="match status" value="1"/>
</dbReference>
<keyword evidence="1" id="KW-0732">Signal</keyword>
<dbReference type="RefSeq" id="WP_186845373.1">
    <property type="nucleotide sequence ID" value="NZ_JACOME010000002.1"/>
</dbReference>
<proteinExistence type="predicted"/>
<evidence type="ECO:0000313" key="2">
    <source>
        <dbReference type="EMBL" id="MBC3846243.1"/>
    </source>
</evidence>
<comment type="caution">
    <text evidence="2">The sequence shown here is derived from an EMBL/GenBank/DDBJ whole genome shotgun (WGS) entry which is preliminary data.</text>
</comment>
<feature type="chain" id="PRO_5046541043" description="Lipoprotein" evidence="1">
    <location>
        <begin position="21"/>
        <end position="199"/>
    </location>
</feature>
<gene>
    <name evidence="2" type="ORF">H6H04_07625</name>
</gene>
<name>A0ABR6Y1Y0_9FLAO</name>